<dbReference type="AlphaFoldDB" id="A0AAN7AN92"/>
<reference evidence="1" key="1">
    <citation type="journal article" date="2023" name="Mol. Phylogenet. Evol.">
        <title>Genome-scale phylogeny and comparative genomics of the fungal order Sordariales.</title>
        <authorList>
            <person name="Hensen N."/>
            <person name="Bonometti L."/>
            <person name="Westerberg I."/>
            <person name="Brannstrom I.O."/>
            <person name="Guillou S."/>
            <person name="Cros-Aarteil S."/>
            <person name="Calhoun S."/>
            <person name="Haridas S."/>
            <person name="Kuo A."/>
            <person name="Mondo S."/>
            <person name="Pangilinan J."/>
            <person name="Riley R."/>
            <person name="LaButti K."/>
            <person name="Andreopoulos B."/>
            <person name="Lipzen A."/>
            <person name="Chen C."/>
            <person name="Yan M."/>
            <person name="Daum C."/>
            <person name="Ng V."/>
            <person name="Clum A."/>
            <person name="Steindorff A."/>
            <person name="Ohm R.A."/>
            <person name="Martin F."/>
            <person name="Silar P."/>
            <person name="Natvig D.O."/>
            <person name="Lalanne C."/>
            <person name="Gautier V."/>
            <person name="Ament-Velasquez S.L."/>
            <person name="Kruys A."/>
            <person name="Hutchinson M.I."/>
            <person name="Powell A.J."/>
            <person name="Barry K."/>
            <person name="Miller A.N."/>
            <person name="Grigoriev I.V."/>
            <person name="Debuchy R."/>
            <person name="Gladieux P."/>
            <person name="Hiltunen Thoren M."/>
            <person name="Johannesson H."/>
        </authorList>
    </citation>
    <scope>NUCLEOTIDE SEQUENCE</scope>
    <source>
        <strain evidence="1">PSN309</strain>
    </source>
</reference>
<protein>
    <submittedName>
        <fullName evidence="1">Uncharacterized protein</fullName>
    </submittedName>
</protein>
<dbReference type="EMBL" id="MU864352">
    <property type="protein sequence ID" value="KAK4192969.1"/>
    <property type="molecule type" value="Genomic_DNA"/>
</dbReference>
<sequence>MQSKCRQTIASCLSLCLFLCLCLGLFLCLYSSLLPSPLFARFLSNCHSPLPLLTQLLPPHLTPFQPKVIPAVSLSWISIANFVWEQYPLPHHLRFPFVSSVYSAEHWGYPVNQTRYQSPRVVLGDRHTFSYYLDLLDCLGSAVVPVFGSRLSPLPVFAAFSPRRC</sequence>
<keyword evidence="2" id="KW-1185">Reference proteome</keyword>
<reference evidence="1" key="2">
    <citation type="submission" date="2023-05" db="EMBL/GenBank/DDBJ databases">
        <authorList>
            <consortium name="Lawrence Berkeley National Laboratory"/>
            <person name="Steindorff A."/>
            <person name="Hensen N."/>
            <person name="Bonometti L."/>
            <person name="Westerberg I."/>
            <person name="Brannstrom I.O."/>
            <person name="Guillou S."/>
            <person name="Cros-Aarteil S."/>
            <person name="Calhoun S."/>
            <person name="Haridas S."/>
            <person name="Kuo A."/>
            <person name="Mondo S."/>
            <person name="Pangilinan J."/>
            <person name="Riley R."/>
            <person name="Labutti K."/>
            <person name="Andreopoulos B."/>
            <person name="Lipzen A."/>
            <person name="Chen C."/>
            <person name="Yanf M."/>
            <person name="Daum C."/>
            <person name="Ng V."/>
            <person name="Clum A."/>
            <person name="Ohm R."/>
            <person name="Martin F."/>
            <person name="Silar P."/>
            <person name="Natvig D."/>
            <person name="Lalanne C."/>
            <person name="Gautier V."/>
            <person name="Ament-Velasquez S.L."/>
            <person name="Kruys A."/>
            <person name="Hutchinson M.I."/>
            <person name="Powell A.J."/>
            <person name="Barry K."/>
            <person name="Miller A.N."/>
            <person name="Grigoriev I.V."/>
            <person name="Debuchy R."/>
            <person name="Gladieux P."/>
            <person name="Thoren M.H."/>
            <person name="Johannesson H."/>
        </authorList>
    </citation>
    <scope>NUCLEOTIDE SEQUENCE</scope>
    <source>
        <strain evidence="1">PSN309</strain>
    </source>
</reference>
<evidence type="ECO:0000313" key="2">
    <source>
        <dbReference type="Proteomes" id="UP001302126"/>
    </source>
</evidence>
<comment type="caution">
    <text evidence="1">The sequence shown here is derived from an EMBL/GenBank/DDBJ whole genome shotgun (WGS) entry which is preliminary data.</text>
</comment>
<proteinExistence type="predicted"/>
<evidence type="ECO:0000313" key="1">
    <source>
        <dbReference type="EMBL" id="KAK4192969.1"/>
    </source>
</evidence>
<dbReference type="Proteomes" id="UP001302126">
    <property type="component" value="Unassembled WGS sequence"/>
</dbReference>
<gene>
    <name evidence="1" type="ORF">QBC35DRAFT_160747</name>
</gene>
<organism evidence="1 2">
    <name type="scientific">Podospora australis</name>
    <dbReference type="NCBI Taxonomy" id="1536484"/>
    <lineage>
        <taxon>Eukaryota</taxon>
        <taxon>Fungi</taxon>
        <taxon>Dikarya</taxon>
        <taxon>Ascomycota</taxon>
        <taxon>Pezizomycotina</taxon>
        <taxon>Sordariomycetes</taxon>
        <taxon>Sordariomycetidae</taxon>
        <taxon>Sordariales</taxon>
        <taxon>Podosporaceae</taxon>
        <taxon>Podospora</taxon>
    </lineage>
</organism>
<name>A0AAN7AN92_9PEZI</name>
<accession>A0AAN7AN92</accession>